<dbReference type="Proteomes" id="UP000095544">
    <property type="component" value="Unassembled WGS sequence"/>
</dbReference>
<dbReference type="GO" id="GO:0019146">
    <property type="term" value="F:arabinose-5-phosphate isomerase activity"/>
    <property type="evidence" value="ECO:0007669"/>
    <property type="project" value="UniProtKB-EC"/>
</dbReference>
<feature type="domain" description="SIS" evidence="1">
    <location>
        <begin position="34"/>
        <end position="177"/>
    </location>
</feature>
<evidence type="ECO:0000313" key="2">
    <source>
        <dbReference type="EMBL" id="CUO67043.1"/>
    </source>
</evidence>
<sequence>MKERLKQVMAAEAHVIQKMAEEIDYDVLCRIAEIFCHVKENSKKVILAGCGTAGMAAKRISHTLCVVEIPSFFLSPADSVHGGMGAMQKGDVLVLISKSGNTKEILNYIPAAKQKGLTIIAVTENADSKLGKNADITLKIAVEREPDKWGIISSASTLAFISAFDAIAFSVMEKTGYTKEEFYLIHTGGGAGDILRNEGLQS</sequence>
<gene>
    <name evidence="2" type="primary">kpsF</name>
    <name evidence="2" type="ORF">ERS852491_02919</name>
</gene>
<dbReference type="RefSeq" id="WP_055153857.1">
    <property type="nucleotide sequence ID" value="NZ_CYZU01000027.1"/>
</dbReference>
<dbReference type="CDD" id="cd05014">
    <property type="entry name" value="SIS_Kpsf"/>
    <property type="match status" value="1"/>
</dbReference>
<evidence type="ECO:0000259" key="1">
    <source>
        <dbReference type="PROSITE" id="PS51464"/>
    </source>
</evidence>
<proteinExistence type="predicted"/>
<dbReference type="Pfam" id="PF01380">
    <property type="entry name" value="SIS"/>
    <property type="match status" value="1"/>
</dbReference>
<dbReference type="OrthoDB" id="9762536at2"/>
<reference evidence="2 3" key="1">
    <citation type="submission" date="2015-09" db="EMBL/GenBank/DDBJ databases">
        <authorList>
            <consortium name="Pathogen Informatics"/>
        </authorList>
    </citation>
    <scope>NUCLEOTIDE SEQUENCE [LARGE SCALE GENOMIC DNA]</scope>
    <source>
        <strain evidence="2 3">2789STDY5834876</strain>
    </source>
</reference>
<dbReference type="PANTHER" id="PTHR38418">
    <property type="entry name" value="SUGAR ISOMERASE, KPSF/GUTQ (AFU_ORTHOLOGUE AFUA_6G08860)"/>
    <property type="match status" value="1"/>
</dbReference>
<dbReference type="EC" id="5.3.1.13" evidence="2"/>
<dbReference type="InterPro" id="IPR046348">
    <property type="entry name" value="SIS_dom_sf"/>
</dbReference>
<dbReference type="Gene3D" id="3.40.50.10490">
    <property type="entry name" value="Glucose-6-phosphate isomerase like protein, domain 1"/>
    <property type="match status" value="1"/>
</dbReference>
<protein>
    <submittedName>
        <fullName evidence="2">Arabinose 5-phosphate isomerase KpsF</fullName>
        <ecNumber evidence="2">5.3.1.13</ecNumber>
    </submittedName>
</protein>
<dbReference type="InterPro" id="IPR001347">
    <property type="entry name" value="SIS_dom"/>
</dbReference>
<dbReference type="PANTHER" id="PTHR38418:SF2">
    <property type="entry name" value="SUGAR ISOMERASE, KPSF_GUTQ (AFU_ORTHOLOGUE AFUA_6G08860)"/>
    <property type="match status" value="1"/>
</dbReference>
<name>A0A174GWU2_9FIRM</name>
<dbReference type="GO" id="GO:1901135">
    <property type="term" value="P:carbohydrate derivative metabolic process"/>
    <property type="evidence" value="ECO:0007669"/>
    <property type="project" value="InterPro"/>
</dbReference>
<dbReference type="AlphaFoldDB" id="A0A174GWU2"/>
<dbReference type="EMBL" id="CYZU01000027">
    <property type="protein sequence ID" value="CUO67043.1"/>
    <property type="molecule type" value="Genomic_DNA"/>
</dbReference>
<accession>A0A174GWU2</accession>
<dbReference type="SUPFAM" id="SSF53697">
    <property type="entry name" value="SIS domain"/>
    <property type="match status" value="1"/>
</dbReference>
<dbReference type="GO" id="GO:0097367">
    <property type="term" value="F:carbohydrate derivative binding"/>
    <property type="evidence" value="ECO:0007669"/>
    <property type="project" value="InterPro"/>
</dbReference>
<dbReference type="STRING" id="39482.ERS852491_02919"/>
<dbReference type="PROSITE" id="PS51464">
    <property type="entry name" value="SIS"/>
    <property type="match status" value="1"/>
</dbReference>
<dbReference type="InterPro" id="IPR035474">
    <property type="entry name" value="SIS_Kpsf"/>
</dbReference>
<evidence type="ECO:0000313" key="3">
    <source>
        <dbReference type="Proteomes" id="UP000095544"/>
    </source>
</evidence>
<keyword evidence="2" id="KW-0413">Isomerase</keyword>
<organism evidence="2 3">
    <name type="scientific">Faecalicatena contorta</name>
    <dbReference type="NCBI Taxonomy" id="39482"/>
    <lineage>
        <taxon>Bacteria</taxon>
        <taxon>Bacillati</taxon>
        <taxon>Bacillota</taxon>
        <taxon>Clostridia</taxon>
        <taxon>Lachnospirales</taxon>
        <taxon>Lachnospiraceae</taxon>
        <taxon>Faecalicatena</taxon>
    </lineage>
</organism>